<evidence type="ECO:0000313" key="1">
    <source>
        <dbReference type="EMBL" id="KCV67886.1"/>
    </source>
</evidence>
<sequence>MLRGAVRPLFQRYALAARAGPALLLAGARGAASIATPGVASTATPGVASTATSGAAAPLSDASPAERLAALQARAQHQLSVTDGHGPMRLDRFLRAAGPAAGRPGALPNALFQRLIRKKQIPLF</sequence>
<protein>
    <submittedName>
        <fullName evidence="1">Uncharacterized protein</fullName>
    </submittedName>
</protein>
<gene>
    <name evidence="1" type="ORF">H696_05615</name>
</gene>
<proteinExistence type="predicted"/>
<accession>A0A058Z175</accession>
<evidence type="ECO:0000313" key="2">
    <source>
        <dbReference type="Proteomes" id="UP000030693"/>
    </source>
</evidence>
<dbReference type="RefSeq" id="XP_009497706.1">
    <property type="nucleotide sequence ID" value="XM_009499431.1"/>
</dbReference>
<dbReference type="AlphaFoldDB" id="A0A058Z175"/>
<dbReference type="GeneID" id="20530340"/>
<dbReference type="Proteomes" id="UP000030693">
    <property type="component" value="Unassembled WGS sequence"/>
</dbReference>
<organism evidence="1">
    <name type="scientific">Fonticula alba</name>
    <name type="common">Slime mold</name>
    <dbReference type="NCBI Taxonomy" id="691883"/>
    <lineage>
        <taxon>Eukaryota</taxon>
        <taxon>Rotosphaerida</taxon>
        <taxon>Fonticulaceae</taxon>
        <taxon>Fonticula</taxon>
    </lineage>
</organism>
<name>A0A058Z175_FONAL</name>
<keyword evidence="2" id="KW-1185">Reference proteome</keyword>
<dbReference type="EMBL" id="KB932212">
    <property type="protein sequence ID" value="KCV67886.1"/>
    <property type="molecule type" value="Genomic_DNA"/>
</dbReference>
<reference evidence="1" key="1">
    <citation type="submission" date="2013-04" db="EMBL/GenBank/DDBJ databases">
        <title>The Genome Sequence of Fonticula alba ATCC 38817.</title>
        <authorList>
            <consortium name="The Broad Institute Genomics Platform"/>
            <person name="Russ C."/>
            <person name="Cuomo C."/>
            <person name="Burger G."/>
            <person name="Gray M.W."/>
            <person name="Holland P.W.H."/>
            <person name="King N."/>
            <person name="Lang F.B.F."/>
            <person name="Roger A.J."/>
            <person name="Ruiz-Trillo I."/>
            <person name="Brown M."/>
            <person name="Walker B."/>
            <person name="Young S."/>
            <person name="Zeng Q."/>
            <person name="Gargeya S."/>
            <person name="Fitzgerald M."/>
            <person name="Haas B."/>
            <person name="Abouelleil A."/>
            <person name="Allen A.W."/>
            <person name="Alvarado L."/>
            <person name="Arachchi H.M."/>
            <person name="Berlin A.M."/>
            <person name="Chapman S.B."/>
            <person name="Gainer-Dewar J."/>
            <person name="Goldberg J."/>
            <person name="Griggs A."/>
            <person name="Gujja S."/>
            <person name="Hansen M."/>
            <person name="Howarth C."/>
            <person name="Imamovic A."/>
            <person name="Ireland A."/>
            <person name="Larimer J."/>
            <person name="McCowan C."/>
            <person name="Murphy C."/>
            <person name="Pearson M."/>
            <person name="Poon T.W."/>
            <person name="Priest M."/>
            <person name="Roberts A."/>
            <person name="Saif S."/>
            <person name="Shea T."/>
            <person name="Sisk P."/>
            <person name="Sykes S."/>
            <person name="Wortman J."/>
            <person name="Nusbaum C."/>
            <person name="Birren B."/>
        </authorList>
    </citation>
    <scope>NUCLEOTIDE SEQUENCE [LARGE SCALE GENOMIC DNA]</scope>
    <source>
        <strain evidence="1">ATCC 38817</strain>
    </source>
</reference>